<reference evidence="2 3" key="1">
    <citation type="submission" date="2016-03" db="EMBL/GenBank/DDBJ databases">
        <authorList>
            <person name="Ploux O."/>
        </authorList>
    </citation>
    <scope>NUCLEOTIDE SEQUENCE [LARGE SCALE GENOMIC DNA]</scope>
    <source>
        <strain evidence="2 3">R-45378</strain>
    </source>
</reference>
<protein>
    <submittedName>
        <fullName evidence="2">Uncharacterized protein</fullName>
    </submittedName>
</protein>
<organism evidence="2 3">
    <name type="scientific">Methylomonas koyamae</name>
    <dbReference type="NCBI Taxonomy" id="702114"/>
    <lineage>
        <taxon>Bacteria</taxon>
        <taxon>Pseudomonadati</taxon>
        <taxon>Pseudomonadota</taxon>
        <taxon>Gammaproteobacteria</taxon>
        <taxon>Methylococcales</taxon>
        <taxon>Methylococcaceae</taxon>
        <taxon>Methylomonas</taxon>
    </lineage>
</organism>
<keyword evidence="1" id="KW-0175">Coiled coil</keyword>
<evidence type="ECO:0000313" key="3">
    <source>
        <dbReference type="Proteomes" id="UP000077857"/>
    </source>
</evidence>
<dbReference type="AlphaFoldDB" id="A0A177NQL5"/>
<sequence length="114" mass="13699">MRFVEGRMHAVLDFERTHDLKGIYRELDWIMTRLPSRRRHLKLDEQRDLDAFFNKLNEILIMLPDKETVRTQLDNYDLEISDKNGIRKKLNELEALRRAAEENILEETDEDDGL</sequence>
<gene>
    <name evidence="2" type="ORF">A1507_05680</name>
</gene>
<proteinExistence type="predicted"/>
<accession>A0A177NQL5</accession>
<evidence type="ECO:0000313" key="2">
    <source>
        <dbReference type="EMBL" id="OAI19844.1"/>
    </source>
</evidence>
<name>A0A177NQL5_9GAMM</name>
<feature type="coiled-coil region" evidence="1">
    <location>
        <begin position="83"/>
        <end position="110"/>
    </location>
</feature>
<comment type="caution">
    <text evidence="2">The sequence shown here is derived from an EMBL/GenBank/DDBJ whole genome shotgun (WGS) entry which is preliminary data.</text>
</comment>
<evidence type="ECO:0000256" key="1">
    <source>
        <dbReference type="SAM" id="Coils"/>
    </source>
</evidence>
<dbReference type="Proteomes" id="UP000077857">
    <property type="component" value="Unassembled WGS sequence"/>
</dbReference>
<dbReference type="EMBL" id="LUUJ01000044">
    <property type="protein sequence ID" value="OAI19844.1"/>
    <property type="molecule type" value="Genomic_DNA"/>
</dbReference>